<gene>
    <name evidence="23" type="primary">LOC101825761</name>
    <name evidence="23" type="ORF">PHOROB_LOCUS14092</name>
</gene>
<keyword evidence="8" id="KW-0964">Secreted</keyword>
<dbReference type="GO" id="GO:0055091">
    <property type="term" value="P:phospholipid homeostasis"/>
    <property type="evidence" value="ECO:0007669"/>
    <property type="project" value="TreeGrafter"/>
</dbReference>
<evidence type="ECO:0000256" key="7">
    <source>
        <dbReference type="ARBA" id="ARBA00022448"/>
    </source>
</evidence>
<keyword evidence="11" id="KW-0445">Lipid transport</keyword>
<evidence type="ECO:0000256" key="4">
    <source>
        <dbReference type="ARBA" id="ARBA00004613"/>
    </source>
</evidence>
<evidence type="ECO:0000256" key="1">
    <source>
        <dbReference type="ARBA" id="ARBA00000222"/>
    </source>
</evidence>
<evidence type="ECO:0000256" key="11">
    <source>
        <dbReference type="ARBA" id="ARBA00023055"/>
    </source>
</evidence>
<dbReference type="InterPro" id="IPR017943">
    <property type="entry name" value="Bactericidal_perm-incr_a/b_dom"/>
</dbReference>
<dbReference type="GO" id="GO:0017129">
    <property type="term" value="F:triglyceride binding"/>
    <property type="evidence" value="ECO:0007669"/>
    <property type="project" value="TreeGrafter"/>
</dbReference>
<dbReference type="PANTHER" id="PTHR47616">
    <property type="entry name" value="CHOLESTERYL ESTER TRANSFER PROTEIN"/>
    <property type="match status" value="1"/>
</dbReference>
<evidence type="ECO:0000256" key="3">
    <source>
        <dbReference type="ARBA" id="ARBA00001417"/>
    </source>
</evidence>
<feature type="domain" description="Lipid-binding serum glycoprotein N-terminal" evidence="21">
    <location>
        <begin position="31"/>
        <end position="258"/>
    </location>
</feature>
<dbReference type="SUPFAM" id="SSF55394">
    <property type="entry name" value="Bactericidal permeability-increasing protein, BPI"/>
    <property type="match status" value="2"/>
</dbReference>
<dbReference type="GO" id="GO:0034372">
    <property type="term" value="P:very-low-density lipoprotein particle remodeling"/>
    <property type="evidence" value="ECO:0007669"/>
    <property type="project" value="TreeGrafter"/>
</dbReference>
<keyword evidence="7" id="KW-0813">Transport</keyword>
<dbReference type="AlphaFoldDB" id="A0AAV0A1Z0"/>
<dbReference type="InterPro" id="IPR017130">
    <property type="entry name" value="Cholesteryl_ester_transfer"/>
</dbReference>
<feature type="signal peptide" evidence="20">
    <location>
        <begin position="1"/>
        <end position="17"/>
    </location>
</feature>
<evidence type="ECO:0000256" key="20">
    <source>
        <dbReference type="SAM" id="SignalP"/>
    </source>
</evidence>
<proteinExistence type="inferred from homology"/>
<comment type="subcellular location">
    <subcellularLocation>
        <location evidence="4">Secreted</location>
    </subcellularLocation>
</comment>
<feature type="disulfide bond" evidence="19">
    <location>
        <begin position="160"/>
        <end position="201"/>
    </location>
</feature>
<dbReference type="PIRSF" id="PIRSF037185">
    <property type="entry name" value="Cholesteryl_ester_transf"/>
    <property type="match status" value="1"/>
</dbReference>
<keyword evidence="15" id="KW-0325">Glycoprotein</keyword>
<dbReference type="GO" id="GO:0120020">
    <property type="term" value="F:cholesterol transfer activity"/>
    <property type="evidence" value="ECO:0007669"/>
    <property type="project" value="InterPro"/>
</dbReference>
<evidence type="ECO:0000313" key="23">
    <source>
        <dbReference type="EMBL" id="CAH7081931.1"/>
    </source>
</evidence>
<dbReference type="Pfam" id="PF01273">
    <property type="entry name" value="LBP_BPI_CETP"/>
    <property type="match status" value="1"/>
</dbReference>
<dbReference type="GO" id="GO:0046470">
    <property type="term" value="P:phosphatidylcholine metabolic process"/>
    <property type="evidence" value="ECO:0007669"/>
    <property type="project" value="TreeGrafter"/>
</dbReference>
<dbReference type="GO" id="GO:0005548">
    <property type="term" value="F:phospholipid transporter activity"/>
    <property type="evidence" value="ECO:0007669"/>
    <property type="project" value="TreeGrafter"/>
</dbReference>
<dbReference type="EMBL" id="CALSGD010001544">
    <property type="protein sequence ID" value="CAH7081931.1"/>
    <property type="molecule type" value="Genomic_DNA"/>
</dbReference>
<dbReference type="GO" id="GO:0008203">
    <property type="term" value="P:cholesterol metabolic process"/>
    <property type="evidence" value="ECO:0007669"/>
    <property type="project" value="UniProtKB-KW"/>
</dbReference>
<evidence type="ECO:0000256" key="16">
    <source>
        <dbReference type="ARBA" id="ARBA00023221"/>
    </source>
</evidence>
<comment type="function">
    <text evidence="18">Involved in the transfer of neutral lipids, including cholesteryl ester and triglyceride, among lipoprotein particles. Allows the net movement of cholesteryl ester from high density lipoproteins/HDL to triglyceride-rich very low density lipoproteins/VLDL, and the equimolar transport of triglyceride from VLDL to HDL. Regulates the reverse cholesterol transport, by which excess cholesterol is removed from peripheral tissues and returned to the liver for elimination.</text>
</comment>
<evidence type="ECO:0000256" key="10">
    <source>
        <dbReference type="ARBA" id="ARBA00022729"/>
    </source>
</evidence>
<dbReference type="GO" id="GO:0015485">
    <property type="term" value="F:cholesterol binding"/>
    <property type="evidence" value="ECO:0007669"/>
    <property type="project" value="TreeGrafter"/>
</dbReference>
<evidence type="ECO:0000256" key="19">
    <source>
        <dbReference type="PIRSR" id="PIRSR037185-50"/>
    </source>
</evidence>
<dbReference type="SMART" id="SM00329">
    <property type="entry name" value="BPI2"/>
    <property type="match status" value="1"/>
</dbReference>
<keyword evidence="14" id="KW-1207">Sterol metabolism</keyword>
<evidence type="ECO:0000256" key="6">
    <source>
        <dbReference type="ARBA" id="ARBA00022354"/>
    </source>
</evidence>
<keyword evidence="12" id="KW-0443">Lipid metabolism</keyword>
<evidence type="ECO:0000256" key="18">
    <source>
        <dbReference type="ARBA" id="ARBA00045611"/>
    </source>
</evidence>
<dbReference type="Pfam" id="PF02886">
    <property type="entry name" value="LBP_BPI_CETP_C"/>
    <property type="match status" value="1"/>
</dbReference>
<dbReference type="GO" id="GO:0034197">
    <property type="term" value="P:triglyceride transport"/>
    <property type="evidence" value="ECO:0007669"/>
    <property type="project" value="TreeGrafter"/>
</dbReference>
<dbReference type="Gene3D" id="3.15.20.10">
    <property type="entry name" value="Bactericidal permeability-increasing protein, domain 2"/>
    <property type="match status" value="1"/>
</dbReference>
<sequence>MLAVTLLSLALLGNTCACSTSTSCEAGIVCRITKAALLVLNQETAKVIQTAFQRASYPDIKGERSMMLLGRIKYGLHNIQISHLSIASSQVELAEAKSVDVSIQNASVIFKGTLNYGYKGAWGLNIEQSVDFEIESAIDLQINTQLTCESGHVRTDAPDCSISFHKLLLHLQGEREPGWIKQLFTNFISFTLKLVLKGQVCKEINVISNIMADFVQTKAASIISDRDIEVDISLTRSPVITATYLESHHKGHFIYKNTSEVLPLPAFSPTLLGDTRMLYFWFSEQVLDSLAKVAFQDGRLQLSLAEAEFRAVLETWHFNPNQEITPEVSSGSLRFSLCTPILPLLQGLSCPQPLFSGFLTSPGRVTVHCLRRPTISCQNKGVVVSSPVVMEFLFPHKDGQDSVTHTFEEDVVATIQASYSKKKLFLSLVDFQIKPKTTSNMAESSKSIQSFLQLMITTVGIPEVMSRLEIALTTLMNSKGLDLFDIINPEIITRDGFLLLQMDFGFPEHLLVDFLQSLS</sequence>
<evidence type="ECO:0000256" key="2">
    <source>
        <dbReference type="ARBA" id="ARBA00001140"/>
    </source>
</evidence>
<dbReference type="CDD" id="cd00025">
    <property type="entry name" value="BPI1"/>
    <property type="match status" value="1"/>
</dbReference>
<dbReference type="Proteomes" id="UP001152836">
    <property type="component" value="Unassembled WGS sequence"/>
</dbReference>
<keyword evidence="24" id="KW-1185">Reference proteome</keyword>
<evidence type="ECO:0000256" key="14">
    <source>
        <dbReference type="ARBA" id="ARBA00023166"/>
    </source>
</evidence>
<comment type="catalytic activity">
    <reaction evidence="3">
        <text>1,2,3-tri-(9Z-octadecenoyl)-glycerol(in) = 1,2,3-tri-(9Z-octadecenoyl)-glycerol(out)</text>
        <dbReference type="Rhea" id="RHEA:43352"/>
        <dbReference type="ChEBI" id="CHEBI:53753"/>
    </reaction>
</comment>
<dbReference type="InterPro" id="IPR017942">
    <property type="entry name" value="Lipid-bd_serum_glycop_N"/>
</dbReference>
<feature type="domain" description="Lipid-binding serum glycoprotein C-terminal" evidence="22">
    <location>
        <begin position="272"/>
        <end position="502"/>
    </location>
</feature>
<dbReference type="GO" id="GO:0031210">
    <property type="term" value="F:phosphatidylcholine binding"/>
    <property type="evidence" value="ECO:0007669"/>
    <property type="project" value="TreeGrafter"/>
</dbReference>
<evidence type="ECO:0000256" key="8">
    <source>
        <dbReference type="ARBA" id="ARBA00022525"/>
    </source>
</evidence>
<keyword evidence="16" id="KW-0753">Steroid metabolism</keyword>
<name>A0AAV0A1Z0_PHORO</name>
<evidence type="ECO:0000256" key="13">
    <source>
        <dbReference type="ARBA" id="ARBA00023157"/>
    </source>
</evidence>
<dbReference type="GO" id="GO:0070328">
    <property type="term" value="P:triglyceride homeostasis"/>
    <property type="evidence" value="ECO:0007669"/>
    <property type="project" value="TreeGrafter"/>
</dbReference>
<organism evidence="23 24">
    <name type="scientific">Phodopus roborovskii</name>
    <name type="common">Roborovski's desert hamster</name>
    <name type="synonym">Cricetulus roborovskii</name>
    <dbReference type="NCBI Taxonomy" id="109678"/>
    <lineage>
        <taxon>Eukaryota</taxon>
        <taxon>Metazoa</taxon>
        <taxon>Chordata</taxon>
        <taxon>Craniata</taxon>
        <taxon>Vertebrata</taxon>
        <taxon>Euteleostomi</taxon>
        <taxon>Mammalia</taxon>
        <taxon>Eutheria</taxon>
        <taxon>Euarchontoglires</taxon>
        <taxon>Glires</taxon>
        <taxon>Rodentia</taxon>
        <taxon>Myomorpha</taxon>
        <taxon>Muroidea</taxon>
        <taxon>Cricetidae</taxon>
        <taxon>Cricetinae</taxon>
        <taxon>Phodopus</taxon>
    </lineage>
</organism>
<evidence type="ECO:0000313" key="24">
    <source>
        <dbReference type="Proteomes" id="UP001152836"/>
    </source>
</evidence>
<dbReference type="GO" id="GO:0043691">
    <property type="term" value="P:reverse cholesterol transport"/>
    <property type="evidence" value="ECO:0007669"/>
    <property type="project" value="InterPro"/>
</dbReference>
<evidence type="ECO:0000256" key="5">
    <source>
        <dbReference type="ARBA" id="ARBA00007292"/>
    </source>
</evidence>
<dbReference type="SMART" id="SM00328">
    <property type="entry name" value="BPI1"/>
    <property type="match status" value="1"/>
</dbReference>
<dbReference type="Gene3D" id="3.15.10.10">
    <property type="entry name" value="Bactericidal permeability-increasing protein, domain 1"/>
    <property type="match status" value="1"/>
</dbReference>
<evidence type="ECO:0000256" key="17">
    <source>
        <dbReference type="ARBA" id="ARBA00029686"/>
    </source>
</evidence>
<dbReference type="GO" id="GO:0034374">
    <property type="term" value="P:low-density lipoprotein particle remodeling"/>
    <property type="evidence" value="ECO:0007669"/>
    <property type="project" value="TreeGrafter"/>
</dbReference>
<dbReference type="GO" id="GO:0034364">
    <property type="term" value="C:high-density lipoprotein particle"/>
    <property type="evidence" value="ECO:0007669"/>
    <property type="project" value="InterPro"/>
</dbReference>
<evidence type="ECO:0000259" key="21">
    <source>
        <dbReference type="SMART" id="SM00328"/>
    </source>
</evidence>
<evidence type="ECO:0000256" key="15">
    <source>
        <dbReference type="ARBA" id="ARBA00023180"/>
    </source>
</evidence>
<reference evidence="23" key="1">
    <citation type="submission" date="2022-06" db="EMBL/GenBank/DDBJ databases">
        <authorList>
            <person name="Andreotti S."/>
            <person name="Wyler E."/>
        </authorList>
    </citation>
    <scope>NUCLEOTIDE SEQUENCE</scope>
</reference>
<evidence type="ECO:0000256" key="9">
    <source>
        <dbReference type="ARBA" id="ARBA00022548"/>
    </source>
</evidence>
<evidence type="ECO:0000259" key="22">
    <source>
        <dbReference type="SMART" id="SM00329"/>
    </source>
</evidence>
<keyword evidence="9" id="KW-0153">Cholesterol metabolism</keyword>
<dbReference type="FunFam" id="3.15.10.10:FF:000002">
    <property type="entry name" value="Cholesteryl ester transfer protein"/>
    <property type="match status" value="1"/>
</dbReference>
<evidence type="ECO:0000256" key="12">
    <source>
        <dbReference type="ARBA" id="ARBA00023098"/>
    </source>
</evidence>
<accession>A0AAV0A1Z0</accession>
<protein>
    <recommendedName>
        <fullName evidence="6">Cholesteryl ester transfer protein</fullName>
    </recommendedName>
    <alternativeName>
        <fullName evidence="17">Lipid transfer protein I</fullName>
    </alternativeName>
</protein>
<dbReference type="GO" id="GO:0034375">
    <property type="term" value="P:high-density lipoprotein particle remodeling"/>
    <property type="evidence" value="ECO:0007669"/>
    <property type="project" value="TreeGrafter"/>
</dbReference>
<feature type="chain" id="PRO_5043605961" description="Cholesteryl ester transfer protein" evidence="20">
    <location>
        <begin position="18"/>
        <end position="519"/>
    </location>
</feature>
<comment type="similarity">
    <text evidence="5">Belongs to the BPI/LBP/Plunc superfamily. BPI/LBP family.</text>
</comment>
<dbReference type="InterPro" id="IPR001124">
    <property type="entry name" value="Lipid-bd_serum_glycop_C"/>
</dbReference>
<comment type="caution">
    <text evidence="23">The sequence shown here is derived from an EMBL/GenBank/DDBJ whole genome shotgun (WGS) entry which is preliminary data.</text>
</comment>
<comment type="catalytic activity">
    <reaction evidence="1">
        <text>cholesteryl (9Z-octadecenoate)(in) = cholesteryl (9Z-octadecenoate)(out)</text>
        <dbReference type="Rhea" id="RHEA:43348"/>
        <dbReference type="ChEBI" id="CHEBI:46898"/>
    </reaction>
</comment>
<dbReference type="GO" id="GO:0042632">
    <property type="term" value="P:cholesterol homeostasis"/>
    <property type="evidence" value="ECO:0007669"/>
    <property type="project" value="TreeGrafter"/>
</dbReference>
<dbReference type="PROSITE" id="PS00400">
    <property type="entry name" value="LBP_BPI_CETP"/>
    <property type="match status" value="1"/>
</dbReference>
<dbReference type="InterPro" id="IPR017954">
    <property type="entry name" value="Lipid-bd_serum_glycop_CS"/>
</dbReference>
<dbReference type="PANTHER" id="PTHR47616:SF1">
    <property type="entry name" value="CHOLESTERYL ESTER TRANSFER PROTEIN"/>
    <property type="match status" value="1"/>
</dbReference>
<dbReference type="GO" id="GO:0006641">
    <property type="term" value="P:triglyceride metabolic process"/>
    <property type="evidence" value="ECO:0007669"/>
    <property type="project" value="TreeGrafter"/>
</dbReference>
<keyword evidence="13 19" id="KW-1015">Disulfide bond</keyword>
<keyword evidence="10 20" id="KW-0732">Signal</keyword>
<comment type="catalytic activity">
    <reaction evidence="2">
        <text>cholesteryl (9Z,12Z)-octadecadienoate(in) = cholesteryl (9Z,12Z)-octadecadienoate(out)</text>
        <dbReference type="Rhea" id="RHEA:43356"/>
        <dbReference type="ChEBI" id="CHEBI:41509"/>
    </reaction>
</comment>